<name>A0A553N371_9TELE</name>
<dbReference type="AlphaFoldDB" id="A0A553N371"/>
<dbReference type="InterPro" id="IPR055421">
    <property type="entry name" value="TMEM132_3rd"/>
</dbReference>
<dbReference type="Proteomes" id="UP000316079">
    <property type="component" value="Unassembled WGS sequence"/>
</dbReference>
<dbReference type="Pfam" id="PF23039">
    <property type="entry name" value="TMEM132_3rd"/>
    <property type="match status" value="1"/>
</dbReference>
<comment type="caution">
    <text evidence="2">The sequence shown here is derived from an EMBL/GenBank/DDBJ whole genome shotgun (WGS) entry which is preliminary data.</text>
</comment>
<dbReference type="EMBL" id="SRMA01027099">
    <property type="protein sequence ID" value="TRY59880.1"/>
    <property type="molecule type" value="Genomic_DNA"/>
</dbReference>
<evidence type="ECO:0000313" key="3">
    <source>
        <dbReference type="Proteomes" id="UP000316079"/>
    </source>
</evidence>
<accession>A0A553N371</accession>
<feature type="domain" description="Transmembrane protein TMEM132 cohesin-like" evidence="1">
    <location>
        <begin position="8"/>
        <end position="58"/>
    </location>
</feature>
<reference evidence="2 3" key="1">
    <citation type="journal article" date="2019" name="Sci. Data">
        <title>Hybrid genome assembly and annotation of Danionella translucida.</title>
        <authorList>
            <person name="Kadobianskyi M."/>
            <person name="Schulze L."/>
            <person name="Schuelke M."/>
            <person name="Judkewitz B."/>
        </authorList>
    </citation>
    <scope>NUCLEOTIDE SEQUENCE [LARGE SCALE GENOMIC DNA]</scope>
    <source>
        <strain evidence="2 3">Bolton</strain>
    </source>
</reference>
<evidence type="ECO:0000313" key="2">
    <source>
        <dbReference type="EMBL" id="TRY59880.1"/>
    </source>
</evidence>
<proteinExistence type="predicted"/>
<dbReference type="OrthoDB" id="8958959at2759"/>
<dbReference type="STRING" id="623744.A0A553N371"/>
<keyword evidence="3" id="KW-1185">Reference proteome</keyword>
<gene>
    <name evidence="2" type="ORF">DNTS_007071</name>
</gene>
<sequence length="143" mass="15962">MLEHVSNLRVKLKDGVAFLGARASNPTLWLVSQDVRTEGHRIVTLHCRRKESSYGLRSALVLITPERWRRSVSRLQGASGQSHRHSIHSVQSAPSLCLAIQLRPFASVPVICTCVNGHHLPMLIGPAHRQPKRCLTPSHLVYL</sequence>
<organism evidence="2 3">
    <name type="scientific">Danionella cerebrum</name>
    <dbReference type="NCBI Taxonomy" id="2873325"/>
    <lineage>
        <taxon>Eukaryota</taxon>
        <taxon>Metazoa</taxon>
        <taxon>Chordata</taxon>
        <taxon>Craniata</taxon>
        <taxon>Vertebrata</taxon>
        <taxon>Euteleostomi</taxon>
        <taxon>Actinopterygii</taxon>
        <taxon>Neopterygii</taxon>
        <taxon>Teleostei</taxon>
        <taxon>Ostariophysi</taxon>
        <taxon>Cypriniformes</taxon>
        <taxon>Danionidae</taxon>
        <taxon>Danioninae</taxon>
        <taxon>Danionella</taxon>
    </lineage>
</organism>
<protein>
    <recommendedName>
        <fullName evidence="1">Transmembrane protein TMEM132 cohesin-like domain-containing protein</fullName>
    </recommendedName>
</protein>
<evidence type="ECO:0000259" key="1">
    <source>
        <dbReference type="Pfam" id="PF23039"/>
    </source>
</evidence>